<evidence type="ECO:0000313" key="3">
    <source>
        <dbReference type="Proteomes" id="UP000078512"/>
    </source>
</evidence>
<evidence type="ECO:0000256" key="1">
    <source>
        <dbReference type="SAM" id="MobiDB-lite"/>
    </source>
</evidence>
<feature type="region of interest" description="Disordered" evidence="1">
    <location>
        <begin position="36"/>
        <end position="101"/>
    </location>
</feature>
<reference evidence="2 3" key="1">
    <citation type="submission" date="2016-05" db="EMBL/GenBank/DDBJ databases">
        <title>Genome sequencing reveals origins of a unique bacterial endosymbiosis in the earliest lineages of terrestrial Fungi.</title>
        <authorList>
            <consortium name="DOE Joint Genome Institute"/>
            <person name="Uehling J."/>
            <person name="Gryganskyi A."/>
            <person name="Hameed K."/>
            <person name="Tschaplinski T."/>
            <person name="Misztal P."/>
            <person name="Wu S."/>
            <person name="Desiro A."/>
            <person name="Vande Pol N."/>
            <person name="Du Z.-Y."/>
            <person name="Zienkiewicz A."/>
            <person name="Zienkiewicz K."/>
            <person name="Morin E."/>
            <person name="Tisserant E."/>
            <person name="Splivallo R."/>
            <person name="Hainaut M."/>
            <person name="Henrissat B."/>
            <person name="Ohm R."/>
            <person name="Kuo A."/>
            <person name="Yan J."/>
            <person name="Lipzen A."/>
            <person name="Nolan M."/>
            <person name="Labutti K."/>
            <person name="Barry K."/>
            <person name="Goldstein A."/>
            <person name="Labbe J."/>
            <person name="Schadt C."/>
            <person name="Tuskan G."/>
            <person name="Grigoriev I."/>
            <person name="Martin F."/>
            <person name="Vilgalys R."/>
            <person name="Bonito G."/>
        </authorList>
    </citation>
    <scope>NUCLEOTIDE SEQUENCE [LARGE SCALE GENOMIC DNA]</scope>
    <source>
        <strain evidence="2 3">AG-77</strain>
    </source>
</reference>
<feature type="compositionally biased region" description="Low complexity" evidence="1">
    <location>
        <begin position="38"/>
        <end position="65"/>
    </location>
</feature>
<dbReference type="AlphaFoldDB" id="A0A197JMP5"/>
<gene>
    <name evidence="2" type="ORF">K457DRAFT_691752</name>
</gene>
<proteinExistence type="predicted"/>
<organism evidence="2 3">
    <name type="scientific">Linnemannia elongata AG-77</name>
    <dbReference type="NCBI Taxonomy" id="1314771"/>
    <lineage>
        <taxon>Eukaryota</taxon>
        <taxon>Fungi</taxon>
        <taxon>Fungi incertae sedis</taxon>
        <taxon>Mucoromycota</taxon>
        <taxon>Mortierellomycotina</taxon>
        <taxon>Mortierellomycetes</taxon>
        <taxon>Mortierellales</taxon>
        <taxon>Mortierellaceae</taxon>
        <taxon>Linnemannia</taxon>
    </lineage>
</organism>
<name>A0A197JMP5_9FUNG</name>
<keyword evidence="3" id="KW-1185">Reference proteome</keyword>
<protein>
    <submittedName>
        <fullName evidence="2">Uncharacterized protein</fullName>
    </submittedName>
</protein>
<sequence length="101" mass="11151">MPSLSYSTQICHCFELKGKNKKKRIVLIFGHILPCKNSRSTSSQQQLPSSPNTTHGSHSQTTQPASLPPLPPNQPHSFTHTSLAFEPRRPKKTLSLCGSMV</sequence>
<dbReference type="Proteomes" id="UP000078512">
    <property type="component" value="Unassembled WGS sequence"/>
</dbReference>
<evidence type="ECO:0000313" key="2">
    <source>
        <dbReference type="EMBL" id="OAQ26425.1"/>
    </source>
</evidence>
<accession>A0A197JMP5</accession>
<dbReference type="EMBL" id="KV442067">
    <property type="protein sequence ID" value="OAQ26425.1"/>
    <property type="molecule type" value="Genomic_DNA"/>
</dbReference>